<dbReference type="PROSITE" id="PS50089">
    <property type="entry name" value="ZF_RING_2"/>
    <property type="match status" value="1"/>
</dbReference>
<keyword evidence="2" id="KW-0472">Membrane</keyword>
<dbReference type="CDD" id="cd16454">
    <property type="entry name" value="RING-H2_PA-TM-RING"/>
    <property type="match status" value="1"/>
</dbReference>
<feature type="domain" description="RING-type" evidence="3">
    <location>
        <begin position="231"/>
        <end position="274"/>
    </location>
</feature>
<organism evidence="4 5">
    <name type="scientific">Stylonychia lemnae</name>
    <name type="common">Ciliate</name>
    <dbReference type="NCBI Taxonomy" id="5949"/>
    <lineage>
        <taxon>Eukaryota</taxon>
        <taxon>Sar</taxon>
        <taxon>Alveolata</taxon>
        <taxon>Ciliophora</taxon>
        <taxon>Intramacronucleata</taxon>
        <taxon>Spirotrichea</taxon>
        <taxon>Stichotrichia</taxon>
        <taxon>Sporadotrichida</taxon>
        <taxon>Oxytrichidae</taxon>
        <taxon>Stylonychinae</taxon>
        <taxon>Stylonychia</taxon>
    </lineage>
</organism>
<dbReference type="SUPFAM" id="SSF57850">
    <property type="entry name" value="RING/U-box"/>
    <property type="match status" value="1"/>
</dbReference>
<dbReference type="GO" id="GO:0008270">
    <property type="term" value="F:zinc ion binding"/>
    <property type="evidence" value="ECO:0007669"/>
    <property type="project" value="UniProtKB-KW"/>
</dbReference>
<feature type="transmembrane region" description="Helical" evidence="2">
    <location>
        <begin position="67"/>
        <end position="88"/>
    </location>
</feature>
<name>A0A078AB54_STYLE</name>
<evidence type="ECO:0000256" key="1">
    <source>
        <dbReference type="PROSITE-ProRule" id="PRU00175"/>
    </source>
</evidence>
<accession>A0A078AB54</accession>
<evidence type="ECO:0000259" key="3">
    <source>
        <dbReference type="PROSITE" id="PS50089"/>
    </source>
</evidence>
<dbReference type="EMBL" id="CCKQ01007702">
    <property type="protein sequence ID" value="CDW79111.1"/>
    <property type="molecule type" value="Genomic_DNA"/>
</dbReference>
<proteinExistence type="predicted"/>
<evidence type="ECO:0000313" key="5">
    <source>
        <dbReference type="Proteomes" id="UP000039865"/>
    </source>
</evidence>
<evidence type="ECO:0000313" key="4">
    <source>
        <dbReference type="EMBL" id="CDW79111.1"/>
    </source>
</evidence>
<feature type="transmembrane region" description="Helical" evidence="2">
    <location>
        <begin position="12"/>
        <end position="36"/>
    </location>
</feature>
<keyword evidence="1" id="KW-0863">Zinc-finger</keyword>
<dbReference type="AlphaFoldDB" id="A0A078AB54"/>
<dbReference type="Gene3D" id="3.30.40.10">
    <property type="entry name" value="Zinc/RING finger domain, C3HC4 (zinc finger)"/>
    <property type="match status" value="1"/>
</dbReference>
<keyword evidence="1" id="KW-0479">Metal-binding</keyword>
<keyword evidence="5" id="KW-1185">Reference proteome</keyword>
<keyword evidence="1" id="KW-0862">Zinc</keyword>
<feature type="transmembrane region" description="Helical" evidence="2">
    <location>
        <begin position="128"/>
        <end position="151"/>
    </location>
</feature>
<dbReference type="InterPro" id="IPR013083">
    <property type="entry name" value="Znf_RING/FYVE/PHD"/>
</dbReference>
<dbReference type="Proteomes" id="UP000039865">
    <property type="component" value="Unassembled WGS sequence"/>
</dbReference>
<keyword evidence="2" id="KW-1133">Transmembrane helix</keyword>
<dbReference type="PANTHER" id="PTHR45676">
    <property type="entry name" value="RING-H2 FINGER PROTEIN ATL51-RELATED"/>
    <property type="match status" value="1"/>
</dbReference>
<reference evidence="4 5" key="1">
    <citation type="submission" date="2014-06" db="EMBL/GenBank/DDBJ databases">
        <authorList>
            <person name="Swart Estienne"/>
        </authorList>
    </citation>
    <scope>NUCLEOTIDE SEQUENCE [LARGE SCALE GENOMIC DNA]</scope>
    <source>
        <strain evidence="4 5">130c</strain>
    </source>
</reference>
<keyword evidence="2" id="KW-0812">Transmembrane</keyword>
<evidence type="ECO:0000256" key="2">
    <source>
        <dbReference type="SAM" id="Phobius"/>
    </source>
</evidence>
<dbReference type="PANTHER" id="PTHR45676:SF41">
    <property type="entry name" value="RING-H2 FINGER PROTEIN ATL66"/>
    <property type="match status" value="1"/>
</dbReference>
<dbReference type="Pfam" id="PF13639">
    <property type="entry name" value="zf-RING_2"/>
    <property type="match status" value="1"/>
</dbReference>
<dbReference type="InterPro" id="IPR001841">
    <property type="entry name" value="Znf_RING"/>
</dbReference>
<dbReference type="InParanoid" id="A0A078AB54"/>
<protein>
    <recommendedName>
        <fullName evidence="3">RING-type domain-containing protein</fullName>
    </recommendedName>
</protein>
<sequence>MDFQDENVPVVYKVLIIIYLVLMGIAQVMQSIILGYRSAFQQHLKKIFSNNKMENQILFMNSCKKTFIIFAIHLMALIFLVFFTSVYVKYYSLAYIENQNSLEDNNNQQIQENQARTSLSFIIAQSTFYLINYPSMLMEMFFIILFMNCFCQDELKRQRELARVQQEEFNLQQQSFMQNLENEQILTEIEQLEMHRDILKRQKLVKEADKAKLEYNKLFMHSENSVDSLDCIICLDQIKFFDIVVQLKCNKDHIFHFNCVKEWFKEKSSCPLCRSNEENLARRTGQVQTSESIRINIEECQKIKDQISHKKDLLRKSVLTHQGRRRYVRHEATRAMSQRHSLRAR</sequence>
<gene>
    <name evidence="4" type="primary">Contig5072.g5425</name>
    <name evidence="4" type="ORF">STYLEM_8097</name>
</gene>
<dbReference type="OrthoDB" id="8062037at2759"/>
<dbReference type="SMART" id="SM00184">
    <property type="entry name" value="RING"/>
    <property type="match status" value="1"/>
</dbReference>